<dbReference type="InterPro" id="IPR006311">
    <property type="entry name" value="TAT_signal"/>
</dbReference>
<evidence type="ECO:0000256" key="4">
    <source>
        <dbReference type="ARBA" id="ARBA00023014"/>
    </source>
</evidence>
<evidence type="ECO:0000313" key="6">
    <source>
        <dbReference type="Proteomes" id="UP000287394"/>
    </source>
</evidence>
<reference evidence="5 6" key="1">
    <citation type="journal article" date="2019" name="Int. J. Syst. Evol. Microbiol.">
        <title>Capsulimonas corticalis gen. nov., sp. nov., an aerobic capsulated bacterium, of a novel bacterial order, Capsulimonadales ord. nov., of the class Armatimonadia of the phylum Armatimonadetes.</title>
        <authorList>
            <person name="Li J."/>
            <person name="Kudo C."/>
            <person name="Tonouchi A."/>
        </authorList>
    </citation>
    <scope>NUCLEOTIDE SEQUENCE [LARGE SCALE GENOMIC DNA]</scope>
    <source>
        <strain evidence="5 6">AX-7</strain>
    </source>
</reference>
<evidence type="ECO:0000256" key="2">
    <source>
        <dbReference type="ARBA" id="ARBA00022723"/>
    </source>
</evidence>
<organism evidence="5 6">
    <name type="scientific">Capsulimonas corticalis</name>
    <dbReference type="NCBI Taxonomy" id="2219043"/>
    <lineage>
        <taxon>Bacteria</taxon>
        <taxon>Bacillati</taxon>
        <taxon>Armatimonadota</taxon>
        <taxon>Armatimonadia</taxon>
        <taxon>Capsulimonadales</taxon>
        <taxon>Capsulimonadaceae</taxon>
        <taxon>Capsulimonas</taxon>
    </lineage>
</organism>
<name>A0A402CTM7_9BACT</name>
<dbReference type="Gene3D" id="2.102.10.10">
    <property type="entry name" value="Rieske [2Fe-2S] iron-sulphur domain"/>
    <property type="match status" value="1"/>
</dbReference>
<dbReference type="EMBL" id="AP025739">
    <property type="protein sequence ID" value="BDI30657.1"/>
    <property type="molecule type" value="Genomic_DNA"/>
</dbReference>
<protein>
    <submittedName>
        <fullName evidence="5">Uncharacterized protein</fullName>
    </submittedName>
</protein>
<sequence length="162" mass="16887">MNEDMQGLNRREVLQAAAGAGALLLLPAASQAKDDAATPKDTAQWTSVGKAADFPLNTPTRVAVGDLALSVTRTSEKDVTAVNLKCTHRGCEVKWDGGKTRYACPCHEAQFAADGKNLVGTRRSPAELLPALSTAPARRNGDQIEVDLSALTAGAADPAPAH</sequence>
<keyword evidence="2" id="KW-0479">Metal-binding</keyword>
<dbReference type="PROSITE" id="PS51296">
    <property type="entry name" value="RIESKE"/>
    <property type="match status" value="1"/>
</dbReference>
<keyword evidence="1" id="KW-0001">2Fe-2S</keyword>
<dbReference type="Pfam" id="PF00355">
    <property type="entry name" value="Rieske"/>
    <property type="match status" value="1"/>
</dbReference>
<keyword evidence="6" id="KW-1185">Reference proteome</keyword>
<dbReference type="CDD" id="cd03467">
    <property type="entry name" value="Rieske"/>
    <property type="match status" value="1"/>
</dbReference>
<dbReference type="FunCoup" id="A0A402CTM7">
    <property type="interactions" value="246"/>
</dbReference>
<dbReference type="PROSITE" id="PS51318">
    <property type="entry name" value="TAT"/>
    <property type="match status" value="1"/>
</dbReference>
<keyword evidence="3" id="KW-0408">Iron</keyword>
<dbReference type="RefSeq" id="WP_165864083.1">
    <property type="nucleotide sequence ID" value="NZ_AP025739.1"/>
</dbReference>
<proteinExistence type="predicted"/>
<dbReference type="InterPro" id="IPR036922">
    <property type="entry name" value="Rieske_2Fe-2S_sf"/>
</dbReference>
<accession>A0A402CTM7</accession>
<evidence type="ECO:0000256" key="1">
    <source>
        <dbReference type="ARBA" id="ARBA00022714"/>
    </source>
</evidence>
<gene>
    <name evidence="5" type="ORF">CCAX7_27080</name>
</gene>
<dbReference type="SUPFAM" id="SSF50022">
    <property type="entry name" value="ISP domain"/>
    <property type="match status" value="1"/>
</dbReference>
<dbReference type="KEGG" id="ccot:CCAX7_27080"/>
<dbReference type="GO" id="GO:0016705">
    <property type="term" value="F:oxidoreductase activity, acting on paired donors, with incorporation or reduction of molecular oxygen"/>
    <property type="evidence" value="ECO:0007669"/>
    <property type="project" value="UniProtKB-ARBA"/>
</dbReference>
<dbReference type="InterPro" id="IPR017941">
    <property type="entry name" value="Rieske_2Fe-2S"/>
</dbReference>
<evidence type="ECO:0000313" key="5">
    <source>
        <dbReference type="EMBL" id="BDI30657.1"/>
    </source>
</evidence>
<dbReference type="GO" id="GO:0046872">
    <property type="term" value="F:metal ion binding"/>
    <property type="evidence" value="ECO:0007669"/>
    <property type="project" value="UniProtKB-KW"/>
</dbReference>
<keyword evidence="4" id="KW-0411">Iron-sulfur</keyword>
<dbReference type="Proteomes" id="UP000287394">
    <property type="component" value="Chromosome"/>
</dbReference>
<dbReference type="GO" id="GO:0051537">
    <property type="term" value="F:2 iron, 2 sulfur cluster binding"/>
    <property type="evidence" value="ECO:0007669"/>
    <property type="project" value="UniProtKB-KW"/>
</dbReference>
<dbReference type="GO" id="GO:0004497">
    <property type="term" value="F:monooxygenase activity"/>
    <property type="evidence" value="ECO:0007669"/>
    <property type="project" value="UniProtKB-ARBA"/>
</dbReference>
<evidence type="ECO:0000256" key="3">
    <source>
        <dbReference type="ARBA" id="ARBA00023004"/>
    </source>
</evidence>
<dbReference type="AlphaFoldDB" id="A0A402CTM7"/>